<reference evidence="9" key="1">
    <citation type="journal article" date="2023" name="Science">
        <title>Genome structures resolve the early diversification of teleost fishes.</title>
        <authorList>
            <person name="Parey E."/>
            <person name="Louis A."/>
            <person name="Montfort J."/>
            <person name="Bouchez O."/>
            <person name="Roques C."/>
            <person name="Iampietro C."/>
            <person name="Lluch J."/>
            <person name="Castinel A."/>
            <person name="Donnadieu C."/>
            <person name="Desvignes T."/>
            <person name="Floi Bucao C."/>
            <person name="Jouanno E."/>
            <person name="Wen M."/>
            <person name="Mejri S."/>
            <person name="Dirks R."/>
            <person name="Jansen H."/>
            <person name="Henkel C."/>
            <person name="Chen W.J."/>
            <person name="Zahm M."/>
            <person name="Cabau C."/>
            <person name="Klopp C."/>
            <person name="Thompson A.W."/>
            <person name="Robinson-Rechavi M."/>
            <person name="Braasch I."/>
            <person name="Lecointre G."/>
            <person name="Bobe J."/>
            <person name="Postlethwait J.H."/>
            <person name="Berthelot C."/>
            <person name="Roest Crollius H."/>
            <person name="Guiguen Y."/>
        </authorList>
    </citation>
    <scope>NUCLEOTIDE SEQUENCE</scope>
    <source>
        <strain evidence="9">NC1722</strain>
    </source>
</reference>
<keyword evidence="6 8" id="KW-0472">Membrane</keyword>
<keyword evidence="3" id="KW-1003">Cell membrane</keyword>
<name>A0AAD7RMH7_9TELE</name>
<keyword evidence="8" id="KW-0812">Transmembrane</keyword>
<organism evidence="9 10">
    <name type="scientific">Aldrovandia affinis</name>
    <dbReference type="NCBI Taxonomy" id="143900"/>
    <lineage>
        <taxon>Eukaryota</taxon>
        <taxon>Metazoa</taxon>
        <taxon>Chordata</taxon>
        <taxon>Craniata</taxon>
        <taxon>Vertebrata</taxon>
        <taxon>Euteleostomi</taxon>
        <taxon>Actinopterygii</taxon>
        <taxon>Neopterygii</taxon>
        <taxon>Teleostei</taxon>
        <taxon>Notacanthiformes</taxon>
        <taxon>Halosauridae</taxon>
        <taxon>Aldrovandia</taxon>
    </lineage>
</organism>
<comment type="subcellular location">
    <subcellularLocation>
        <location evidence="1">Cell membrane</location>
    </subcellularLocation>
    <subcellularLocation>
        <location evidence="2">Cytoplasm</location>
    </subcellularLocation>
</comment>
<evidence type="ECO:0000256" key="2">
    <source>
        <dbReference type="ARBA" id="ARBA00004496"/>
    </source>
</evidence>
<dbReference type="EMBL" id="JAINUG010000219">
    <property type="protein sequence ID" value="KAJ8387038.1"/>
    <property type="molecule type" value="Genomic_DNA"/>
</dbReference>
<dbReference type="GO" id="GO:0005886">
    <property type="term" value="C:plasma membrane"/>
    <property type="evidence" value="ECO:0007669"/>
    <property type="project" value="UniProtKB-SubCell"/>
</dbReference>
<dbReference type="GO" id="GO:0005737">
    <property type="term" value="C:cytoplasm"/>
    <property type="evidence" value="ECO:0007669"/>
    <property type="project" value="UniProtKB-SubCell"/>
</dbReference>
<gene>
    <name evidence="9" type="ORF">AAFF_G00162150</name>
</gene>
<evidence type="ECO:0000256" key="3">
    <source>
        <dbReference type="ARBA" id="ARBA00022475"/>
    </source>
</evidence>
<dbReference type="SUPFAM" id="SSF57997">
    <property type="entry name" value="Tropomyosin"/>
    <property type="match status" value="1"/>
</dbReference>
<keyword evidence="8" id="KW-1133">Transmembrane helix</keyword>
<feature type="non-terminal residue" evidence="9">
    <location>
        <position position="1"/>
    </location>
</feature>
<dbReference type="Proteomes" id="UP001221898">
    <property type="component" value="Unassembled WGS sequence"/>
</dbReference>
<evidence type="ECO:0000256" key="1">
    <source>
        <dbReference type="ARBA" id="ARBA00004236"/>
    </source>
</evidence>
<keyword evidence="10" id="KW-1185">Reference proteome</keyword>
<evidence type="ECO:0000256" key="8">
    <source>
        <dbReference type="SAM" id="Phobius"/>
    </source>
</evidence>
<evidence type="ECO:0000256" key="4">
    <source>
        <dbReference type="ARBA" id="ARBA00022490"/>
    </source>
</evidence>
<evidence type="ECO:0000256" key="5">
    <source>
        <dbReference type="ARBA" id="ARBA00022553"/>
    </source>
</evidence>
<keyword evidence="5" id="KW-0597">Phosphoprotein</keyword>
<accession>A0AAD7RMH7</accession>
<evidence type="ECO:0000313" key="10">
    <source>
        <dbReference type="Proteomes" id="UP001221898"/>
    </source>
</evidence>
<comment type="caution">
    <text evidence="9">The sequence shown here is derived from an EMBL/GenBank/DDBJ whole genome shotgun (WGS) entry which is preliminary data.</text>
</comment>
<evidence type="ECO:0000313" key="9">
    <source>
        <dbReference type="EMBL" id="KAJ8387038.1"/>
    </source>
</evidence>
<protein>
    <submittedName>
        <fullName evidence="9">Uncharacterized protein</fullName>
    </submittedName>
</protein>
<dbReference type="PANTHER" id="PTHR45161">
    <property type="entry name" value="CYTOSKELETON-ASSOCIATED PROTEIN 4"/>
    <property type="match status" value="1"/>
</dbReference>
<sequence length="226" mass="24005">MTVKQRNKNGTNDKNVDINGDDVAKRAGDGGENVGSGSGSWVRVLAALCYVTLVVTAGLAAFYLQRVLEEMGQLGHSTDGSIQRNAELARRMESVLHQVDSLRQTVDGFEPAVSSMQAELGGVGRALKSGEAESRRAESSLGELQTALLQELSRGMRAMEEARERDSDALERAVERRLGELAQALGESVARLTGAQGAARAQIGGLEARLDGMTDAAAPLRQDLLA</sequence>
<keyword evidence="4" id="KW-0963">Cytoplasm</keyword>
<dbReference type="PANTHER" id="PTHR45161:SF1">
    <property type="entry name" value="CYTOSKELETON-ASSOCIATED PROTEIN 4"/>
    <property type="match status" value="1"/>
</dbReference>
<feature type="region of interest" description="Disordered" evidence="7">
    <location>
        <begin position="1"/>
        <end position="36"/>
    </location>
</feature>
<feature type="transmembrane region" description="Helical" evidence="8">
    <location>
        <begin position="41"/>
        <end position="64"/>
    </location>
</feature>
<dbReference type="Gene3D" id="1.10.287.1490">
    <property type="match status" value="1"/>
</dbReference>
<evidence type="ECO:0000256" key="7">
    <source>
        <dbReference type="SAM" id="MobiDB-lite"/>
    </source>
</evidence>
<proteinExistence type="predicted"/>
<dbReference type="AlphaFoldDB" id="A0AAD7RMH7"/>
<evidence type="ECO:0000256" key="6">
    <source>
        <dbReference type="ARBA" id="ARBA00023136"/>
    </source>
</evidence>